<dbReference type="Proteomes" id="UP000027644">
    <property type="component" value="Unassembled WGS sequence"/>
</dbReference>
<dbReference type="AlphaFoldDB" id="A0A074V3L9"/>
<organism evidence="1 2">
    <name type="scientific">Snodgrassella alvi SCGC AB-598-J21</name>
    <dbReference type="NCBI Taxonomy" id="1385367"/>
    <lineage>
        <taxon>Bacteria</taxon>
        <taxon>Pseudomonadati</taxon>
        <taxon>Pseudomonadota</taxon>
        <taxon>Betaproteobacteria</taxon>
        <taxon>Neisseriales</taxon>
        <taxon>Neisseriaceae</taxon>
        <taxon>Snodgrassella</taxon>
    </lineage>
</organism>
<evidence type="ECO:0000313" key="1">
    <source>
        <dbReference type="EMBL" id="KEP99825.1"/>
    </source>
</evidence>
<dbReference type="EMBL" id="AVQL01000456">
    <property type="protein sequence ID" value="KEP99825.1"/>
    <property type="molecule type" value="Genomic_DNA"/>
</dbReference>
<comment type="caution">
    <text evidence="1">The sequence shown here is derived from an EMBL/GenBank/DDBJ whole genome shotgun (WGS) entry which is preliminary data.</text>
</comment>
<protein>
    <submittedName>
        <fullName evidence="1">Uncharacterized protein</fullName>
    </submittedName>
</protein>
<accession>A0A074V3L9</accession>
<name>A0A074V3L9_9NEIS</name>
<reference evidence="1 2" key="1">
    <citation type="journal article" date="2014" name="PLoS Genet.">
        <title>Hidden diversity in honey bee gut symbionts detected by single-cell genomics.</title>
        <authorList>
            <person name="Engel P."/>
            <person name="Stepanauskas R."/>
            <person name="Moran N."/>
        </authorList>
    </citation>
    <scope>NUCLEOTIDE SEQUENCE [LARGE SCALE GENOMIC DNA]</scope>
    <source>
        <strain evidence="1 2">SCGC AB-598-J21</strain>
    </source>
</reference>
<gene>
    <name evidence="1" type="ORF">SASC598J21_022620</name>
</gene>
<evidence type="ECO:0000313" key="2">
    <source>
        <dbReference type="Proteomes" id="UP000027644"/>
    </source>
</evidence>
<proteinExistence type="predicted"/>
<sequence length="30" mass="3699">MIKKLPDKFYQAVFYQKNKLIFLFSLNFLT</sequence>